<organism evidence="1 2">
    <name type="scientific">Thanatephorus cucumeris (strain AG1-IA)</name>
    <name type="common">Rice sheath blight fungus</name>
    <name type="synonym">Rhizoctonia solani</name>
    <dbReference type="NCBI Taxonomy" id="983506"/>
    <lineage>
        <taxon>Eukaryota</taxon>
        <taxon>Fungi</taxon>
        <taxon>Dikarya</taxon>
        <taxon>Basidiomycota</taxon>
        <taxon>Agaricomycotina</taxon>
        <taxon>Agaricomycetes</taxon>
        <taxon>Cantharellales</taxon>
        <taxon>Ceratobasidiaceae</taxon>
        <taxon>Rhizoctonia</taxon>
        <taxon>Rhizoctonia solani AG-1</taxon>
    </lineage>
</organism>
<proteinExistence type="predicted"/>
<evidence type="ECO:0000313" key="1">
    <source>
        <dbReference type="EMBL" id="ELU36491.1"/>
    </source>
</evidence>
<accession>L8WE79</accession>
<sequence length="59" mass="6808">MELDKQIAKGKPYISQALREREHSTSEFGPSYMGEESDYPGALGLKIRVTRETWEEEMT</sequence>
<protein>
    <submittedName>
        <fullName evidence="1">Uncharacterized protein</fullName>
    </submittedName>
</protein>
<dbReference type="STRING" id="983506.L8WE79"/>
<comment type="caution">
    <text evidence="1">The sequence shown here is derived from an EMBL/GenBank/DDBJ whole genome shotgun (WGS) entry which is preliminary data.</text>
</comment>
<keyword evidence="2" id="KW-1185">Reference proteome</keyword>
<name>L8WE79_THACA</name>
<dbReference type="EMBL" id="AFRT01003295">
    <property type="protein sequence ID" value="ELU36491.1"/>
    <property type="molecule type" value="Genomic_DNA"/>
</dbReference>
<reference evidence="1 2" key="1">
    <citation type="journal article" date="2013" name="Nat. Commun.">
        <title>The evolution and pathogenic mechanisms of the rice sheath blight pathogen.</title>
        <authorList>
            <person name="Zheng A."/>
            <person name="Lin R."/>
            <person name="Xu L."/>
            <person name="Qin P."/>
            <person name="Tang C."/>
            <person name="Ai P."/>
            <person name="Zhang D."/>
            <person name="Liu Y."/>
            <person name="Sun Z."/>
            <person name="Feng H."/>
            <person name="Wang Y."/>
            <person name="Chen Y."/>
            <person name="Liang X."/>
            <person name="Fu R."/>
            <person name="Li Q."/>
            <person name="Zhang J."/>
            <person name="Yu X."/>
            <person name="Xie Z."/>
            <person name="Ding L."/>
            <person name="Guan P."/>
            <person name="Tang J."/>
            <person name="Liang Y."/>
            <person name="Wang S."/>
            <person name="Deng Q."/>
            <person name="Li S."/>
            <person name="Zhu J."/>
            <person name="Wang L."/>
            <person name="Liu H."/>
            <person name="Li P."/>
        </authorList>
    </citation>
    <scope>NUCLEOTIDE SEQUENCE [LARGE SCALE GENOMIC DNA]</scope>
    <source>
        <strain evidence="2">AG-1 IA</strain>
    </source>
</reference>
<evidence type="ECO:0000313" key="2">
    <source>
        <dbReference type="Proteomes" id="UP000011668"/>
    </source>
</evidence>
<dbReference type="Proteomes" id="UP000011668">
    <property type="component" value="Unassembled WGS sequence"/>
</dbReference>
<dbReference type="AlphaFoldDB" id="L8WE79"/>
<gene>
    <name evidence="1" type="ORF">AG1IA_09480</name>
</gene>
<dbReference type="HOGENOM" id="CLU_2962489_0_0_1"/>
<dbReference type="OrthoDB" id="416253at2759"/>